<feature type="region of interest" description="Disordered" evidence="1">
    <location>
        <begin position="1"/>
        <end position="39"/>
    </location>
</feature>
<protein>
    <submittedName>
        <fullName evidence="2">Uncharacterized protein</fullName>
    </submittedName>
</protein>
<dbReference type="EMBL" id="GBXM01076929">
    <property type="protein sequence ID" value="JAH31648.1"/>
    <property type="molecule type" value="Transcribed_RNA"/>
</dbReference>
<dbReference type="AlphaFoldDB" id="A0A0E9RTN8"/>
<evidence type="ECO:0000256" key="1">
    <source>
        <dbReference type="SAM" id="MobiDB-lite"/>
    </source>
</evidence>
<evidence type="ECO:0000313" key="2">
    <source>
        <dbReference type="EMBL" id="JAH31648.1"/>
    </source>
</evidence>
<proteinExistence type="predicted"/>
<name>A0A0E9RTN8_ANGAN</name>
<reference evidence="2" key="2">
    <citation type="journal article" date="2015" name="Fish Shellfish Immunol.">
        <title>Early steps in the European eel (Anguilla anguilla)-Vibrio vulnificus interaction in the gills: Role of the RtxA13 toxin.</title>
        <authorList>
            <person name="Callol A."/>
            <person name="Pajuelo D."/>
            <person name="Ebbesson L."/>
            <person name="Teles M."/>
            <person name="MacKenzie S."/>
            <person name="Amaro C."/>
        </authorList>
    </citation>
    <scope>NUCLEOTIDE SEQUENCE</scope>
</reference>
<sequence length="75" mass="8366">MKSDDSMEFPVNFRGKVTGDQRIQQSLKSSSFEEKSSDKLSSAKKVCPGHKHVINQSAYHLTFLIKATCTCTLVD</sequence>
<accession>A0A0E9RTN8</accession>
<reference evidence="2" key="1">
    <citation type="submission" date="2014-11" db="EMBL/GenBank/DDBJ databases">
        <authorList>
            <person name="Amaro Gonzalez C."/>
        </authorList>
    </citation>
    <scope>NUCLEOTIDE SEQUENCE</scope>
</reference>
<organism evidence="2">
    <name type="scientific">Anguilla anguilla</name>
    <name type="common">European freshwater eel</name>
    <name type="synonym">Muraena anguilla</name>
    <dbReference type="NCBI Taxonomy" id="7936"/>
    <lineage>
        <taxon>Eukaryota</taxon>
        <taxon>Metazoa</taxon>
        <taxon>Chordata</taxon>
        <taxon>Craniata</taxon>
        <taxon>Vertebrata</taxon>
        <taxon>Euteleostomi</taxon>
        <taxon>Actinopterygii</taxon>
        <taxon>Neopterygii</taxon>
        <taxon>Teleostei</taxon>
        <taxon>Anguilliformes</taxon>
        <taxon>Anguillidae</taxon>
        <taxon>Anguilla</taxon>
    </lineage>
</organism>